<dbReference type="AlphaFoldDB" id="A0A8J9W862"/>
<evidence type="ECO:0000313" key="1">
    <source>
        <dbReference type="EMBL" id="CAH0728832.1"/>
    </source>
</evidence>
<gene>
    <name evidence="1" type="ORF">BINO364_LOCUS14006</name>
</gene>
<sequence>MRDPYLVDAVVEEVERDPSVSVRGIERRTGISKSLAHRILQQEDYHPYHVRKLVVIKSAILFDILSSFSKLRAVATVIPNHLI</sequence>
<evidence type="ECO:0000313" key="2">
    <source>
        <dbReference type="Proteomes" id="UP000838878"/>
    </source>
</evidence>
<name>A0A8J9W862_9NEOP</name>
<dbReference type="OrthoDB" id="7398493at2759"/>
<keyword evidence="2" id="KW-1185">Reference proteome</keyword>
<evidence type="ECO:0008006" key="3">
    <source>
        <dbReference type="Google" id="ProtNLM"/>
    </source>
</evidence>
<protein>
    <recommendedName>
        <fullName evidence="3">HTH iclR-type domain-containing protein</fullName>
    </recommendedName>
</protein>
<accession>A0A8J9W862</accession>
<dbReference type="EMBL" id="OV170227">
    <property type="protein sequence ID" value="CAH0728832.1"/>
    <property type="molecule type" value="Genomic_DNA"/>
</dbReference>
<feature type="non-terminal residue" evidence="1">
    <location>
        <position position="83"/>
    </location>
</feature>
<organism evidence="1 2">
    <name type="scientific">Brenthis ino</name>
    <name type="common">lesser marbled fritillary</name>
    <dbReference type="NCBI Taxonomy" id="405034"/>
    <lineage>
        <taxon>Eukaryota</taxon>
        <taxon>Metazoa</taxon>
        <taxon>Ecdysozoa</taxon>
        <taxon>Arthropoda</taxon>
        <taxon>Hexapoda</taxon>
        <taxon>Insecta</taxon>
        <taxon>Pterygota</taxon>
        <taxon>Neoptera</taxon>
        <taxon>Endopterygota</taxon>
        <taxon>Lepidoptera</taxon>
        <taxon>Glossata</taxon>
        <taxon>Ditrysia</taxon>
        <taxon>Papilionoidea</taxon>
        <taxon>Nymphalidae</taxon>
        <taxon>Heliconiinae</taxon>
        <taxon>Argynnini</taxon>
        <taxon>Brenthis</taxon>
    </lineage>
</organism>
<dbReference type="Proteomes" id="UP000838878">
    <property type="component" value="Chromosome 7"/>
</dbReference>
<proteinExistence type="predicted"/>
<reference evidence="1" key="1">
    <citation type="submission" date="2021-12" db="EMBL/GenBank/DDBJ databases">
        <authorList>
            <person name="Martin H S."/>
        </authorList>
    </citation>
    <scope>NUCLEOTIDE SEQUENCE</scope>
</reference>